<evidence type="ECO:0000256" key="2">
    <source>
        <dbReference type="ARBA" id="ARBA00023002"/>
    </source>
</evidence>
<reference evidence="4 5" key="1">
    <citation type="journal article" date="2024" name="BMC Biol.">
        <title>Comparative genomics of Ascetosporea gives new insight into the evolutionary basis for animal parasitism in Rhizaria.</title>
        <authorList>
            <person name="Hiltunen Thoren M."/>
            <person name="Onut-Brannstrom I."/>
            <person name="Alfjorden A."/>
            <person name="Peckova H."/>
            <person name="Swords F."/>
            <person name="Hooper C."/>
            <person name="Holzer A.S."/>
            <person name="Bass D."/>
            <person name="Burki F."/>
        </authorList>
    </citation>
    <scope>NUCLEOTIDE SEQUENCE [LARGE SCALE GENOMIC DNA]</scope>
    <source>
        <strain evidence="4">20-A016</strain>
    </source>
</reference>
<protein>
    <submittedName>
        <fullName evidence="4">Uncharacterized protein</fullName>
    </submittedName>
</protein>
<dbReference type="PANTHER" id="PTHR43899:SF13">
    <property type="entry name" value="RH59310P"/>
    <property type="match status" value="1"/>
</dbReference>
<comment type="caution">
    <text evidence="4">The sequence shown here is derived from an EMBL/GenBank/DDBJ whole genome shotgun (WGS) entry which is preliminary data.</text>
</comment>
<dbReference type="InterPro" id="IPR002347">
    <property type="entry name" value="SDR_fam"/>
</dbReference>
<name>A0ABV2AN56_9EUKA</name>
<dbReference type="InterPro" id="IPR051019">
    <property type="entry name" value="VLCFA-Steroid_DH"/>
</dbReference>
<keyword evidence="2" id="KW-0560">Oxidoreductase</keyword>
<feature type="non-terminal residue" evidence="4">
    <location>
        <position position="1"/>
    </location>
</feature>
<dbReference type="PRINTS" id="PR00081">
    <property type="entry name" value="GDHRDH"/>
</dbReference>
<comment type="similarity">
    <text evidence="1 3">Belongs to the short-chain dehydrogenases/reductases (SDR) family.</text>
</comment>
<dbReference type="Pfam" id="PF00106">
    <property type="entry name" value="adh_short"/>
    <property type="match status" value="1"/>
</dbReference>
<evidence type="ECO:0000256" key="1">
    <source>
        <dbReference type="ARBA" id="ARBA00006484"/>
    </source>
</evidence>
<dbReference type="PANTHER" id="PTHR43899">
    <property type="entry name" value="RH59310P"/>
    <property type="match status" value="1"/>
</dbReference>
<dbReference type="CDD" id="cd05356">
    <property type="entry name" value="17beta-HSD1_like_SDR_c"/>
    <property type="match status" value="1"/>
</dbReference>
<evidence type="ECO:0000313" key="4">
    <source>
        <dbReference type="EMBL" id="MES1921100.1"/>
    </source>
</evidence>
<dbReference type="Proteomes" id="UP001439008">
    <property type="component" value="Unassembled WGS sequence"/>
</dbReference>
<proteinExistence type="inferred from homology"/>
<gene>
    <name evidence="4" type="ORF">MHBO_002685</name>
</gene>
<sequence>KIEVRKIYKKWAIVTGSTDGVGKALAFELAKRDFNLLLLSRTRSKLEKTKAEIESFAKKVQVRIKVVDFSSFGESEAKDLLEFVEPFKNDIGILINNVGIAYSRPDYYHGIEKCQRDSLMAINVNSTKEMIDLFLPVMLQNETSEGQRKGAIINMSSVSSKLPGSFVSLYSASKAFIDQLTRGLYHEYKLLGIDFQAQRPCFISTNLSKLEKSFFVCSPTEYAEASMKCIGYGCDEIPYWTHKLQMMLTGLLPNYLFDALYNYGINDLRKKTANK</sequence>
<evidence type="ECO:0000313" key="5">
    <source>
        <dbReference type="Proteomes" id="UP001439008"/>
    </source>
</evidence>
<dbReference type="Gene3D" id="3.40.50.720">
    <property type="entry name" value="NAD(P)-binding Rossmann-like Domain"/>
    <property type="match status" value="1"/>
</dbReference>
<dbReference type="PIRSF" id="PIRSF000126">
    <property type="entry name" value="11-beta-HSD1"/>
    <property type="match status" value="1"/>
</dbReference>
<keyword evidence="5" id="KW-1185">Reference proteome</keyword>
<accession>A0ABV2AN56</accession>
<dbReference type="SUPFAM" id="SSF51735">
    <property type="entry name" value="NAD(P)-binding Rossmann-fold domains"/>
    <property type="match status" value="1"/>
</dbReference>
<dbReference type="EMBL" id="JBDODL010001081">
    <property type="protein sequence ID" value="MES1921100.1"/>
    <property type="molecule type" value="Genomic_DNA"/>
</dbReference>
<organism evidence="4 5">
    <name type="scientific">Bonamia ostreae</name>
    <dbReference type="NCBI Taxonomy" id="126728"/>
    <lineage>
        <taxon>Eukaryota</taxon>
        <taxon>Sar</taxon>
        <taxon>Rhizaria</taxon>
        <taxon>Endomyxa</taxon>
        <taxon>Ascetosporea</taxon>
        <taxon>Haplosporida</taxon>
        <taxon>Bonamia</taxon>
    </lineage>
</organism>
<dbReference type="PRINTS" id="PR00080">
    <property type="entry name" value="SDRFAMILY"/>
</dbReference>
<evidence type="ECO:0000256" key="3">
    <source>
        <dbReference type="RuleBase" id="RU000363"/>
    </source>
</evidence>
<dbReference type="InterPro" id="IPR036291">
    <property type="entry name" value="NAD(P)-bd_dom_sf"/>
</dbReference>